<evidence type="ECO:0000313" key="2">
    <source>
        <dbReference type="EMBL" id="GHG14149.1"/>
    </source>
</evidence>
<keyword evidence="3" id="KW-1185">Reference proteome</keyword>
<evidence type="ECO:0000256" key="1">
    <source>
        <dbReference type="SAM" id="MobiDB-lite"/>
    </source>
</evidence>
<evidence type="ECO:0000313" key="3">
    <source>
        <dbReference type="Proteomes" id="UP000632849"/>
    </source>
</evidence>
<proteinExistence type="predicted"/>
<name>A0A919BTS0_STRFL</name>
<reference evidence="2" key="1">
    <citation type="journal article" date="2014" name="Int. J. Syst. Evol. Microbiol.">
        <title>Complete genome sequence of Corynebacterium casei LMG S-19264T (=DSM 44701T), isolated from a smear-ripened cheese.</title>
        <authorList>
            <consortium name="US DOE Joint Genome Institute (JGI-PGF)"/>
            <person name="Walter F."/>
            <person name="Albersmeier A."/>
            <person name="Kalinowski J."/>
            <person name="Ruckert C."/>
        </authorList>
    </citation>
    <scope>NUCLEOTIDE SEQUENCE</scope>
    <source>
        <strain evidence="2">JCM 4122</strain>
    </source>
</reference>
<reference evidence="2" key="2">
    <citation type="submission" date="2020-09" db="EMBL/GenBank/DDBJ databases">
        <authorList>
            <person name="Sun Q."/>
            <person name="Ohkuma M."/>
        </authorList>
    </citation>
    <scope>NUCLEOTIDE SEQUENCE</scope>
    <source>
        <strain evidence="2">JCM 4122</strain>
    </source>
</reference>
<dbReference type="Proteomes" id="UP000632849">
    <property type="component" value="Unassembled WGS sequence"/>
</dbReference>
<accession>A0A919BTS0</accession>
<dbReference type="EMBL" id="BNBE01000002">
    <property type="protein sequence ID" value="GHG14149.1"/>
    <property type="molecule type" value="Genomic_DNA"/>
</dbReference>
<feature type="region of interest" description="Disordered" evidence="1">
    <location>
        <begin position="27"/>
        <end position="52"/>
    </location>
</feature>
<sequence length="74" mass="7909">MTRPGSEQDSLEASWALPAAPRCGHCGERITSADGPGDTWFGPVPEPGQDRLDVPVYHLTRNPCRIAGGLPPRS</sequence>
<protein>
    <submittedName>
        <fullName evidence="2">Uncharacterized protein</fullName>
    </submittedName>
</protein>
<gene>
    <name evidence="2" type="ORF">GCM10017667_55420</name>
</gene>
<dbReference type="RefSeq" id="WP_190043400.1">
    <property type="nucleotide sequence ID" value="NZ_BNBE01000002.1"/>
</dbReference>
<comment type="caution">
    <text evidence="2">The sequence shown here is derived from an EMBL/GenBank/DDBJ whole genome shotgun (WGS) entry which is preliminary data.</text>
</comment>
<dbReference type="AlphaFoldDB" id="A0A919BTS0"/>
<organism evidence="2 3">
    <name type="scientific">Streptomyces filamentosus</name>
    <name type="common">Streptomyces roseosporus</name>
    <dbReference type="NCBI Taxonomy" id="67294"/>
    <lineage>
        <taxon>Bacteria</taxon>
        <taxon>Bacillati</taxon>
        <taxon>Actinomycetota</taxon>
        <taxon>Actinomycetes</taxon>
        <taxon>Kitasatosporales</taxon>
        <taxon>Streptomycetaceae</taxon>
        <taxon>Streptomyces</taxon>
    </lineage>
</organism>